<dbReference type="OrthoDB" id="1752359at2759"/>
<proteinExistence type="predicted"/>
<accession>A0A8K0HKF3</accession>
<organism evidence="2 3">
    <name type="scientific">Rhamnella rubrinervis</name>
    <dbReference type="NCBI Taxonomy" id="2594499"/>
    <lineage>
        <taxon>Eukaryota</taxon>
        <taxon>Viridiplantae</taxon>
        <taxon>Streptophyta</taxon>
        <taxon>Embryophyta</taxon>
        <taxon>Tracheophyta</taxon>
        <taxon>Spermatophyta</taxon>
        <taxon>Magnoliopsida</taxon>
        <taxon>eudicotyledons</taxon>
        <taxon>Gunneridae</taxon>
        <taxon>Pentapetalae</taxon>
        <taxon>rosids</taxon>
        <taxon>fabids</taxon>
        <taxon>Rosales</taxon>
        <taxon>Rhamnaceae</taxon>
        <taxon>rhamnoid group</taxon>
        <taxon>Rhamneae</taxon>
        <taxon>Rhamnella</taxon>
    </lineage>
</organism>
<dbReference type="NCBIfam" id="TIGR01965">
    <property type="entry name" value="VCBS_repeat"/>
    <property type="match status" value="1"/>
</dbReference>
<evidence type="ECO:0000313" key="2">
    <source>
        <dbReference type="EMBL" id="KAF3454106.1"/>
    </source>
</evidence>
<dbReference type="Proteomes" id="UP000796880">
    <property type="component" value="Unassembled WGS sequence"/>
</dbReference>
<reference evidence="2" key="1">
    <citation type="submission" date="2020-03" db="EMBL/GenBank/DDBJ databases">
        <title>A high-quality chromosome-level genome assembly of a woody plant with both climbing and erect habits, Rhamnella rubrinervis.</title>
        <authorList>
            <person name="Lu Z."/>
            <person name="Yang Y."/>
            <person name="Zhu X."/>
            <person name="Sun Y."/>
        </authorList>
    </citation>
    <scope>NUCLEOTIDE SEQUENCE</scope>
    <source>
        <strain evidence="2">BYM</strain>
        <tissue evidence="2">Leaf</tissue>
    </source>
</reference>
<comment type="caution">
    <text evidence="2">The sequence shown here is derived from an EMBL/GenBank/DDBJ whole genome shotgun (WGS) entry which is preliminary data.</text>
</comment>
<dbReference type="AlphaFoldDB" id="A0A8K0HKF3"/>
<name>A0A8K0HKF3_9ROSA</name>
<gene>
    <name evidence="2" type="ORF">FNV43_RR04553</name>
</gene>
<dbReference type="EMBL" id="VOIH02000002">
    <property type="protein sequence ID" value="KAF3454106.1"/>
    <property type="molecule type" value="Genomic_DNA"/>
</dbReference>
<protein>
    <submittedName>
        <fullName evidence="2">Uncharacterized protein</fullName>
    </submittedName>
</protein>
<evidence type="ECO:0000313" key="3">
    <source>
        <dbReference type="Proteomes" id="UP000796880"/>
    </source>
</evidence>
<dbReference type="InterPro" id="IPR010221">
    <property type="entry name" value="VCBS_dom"/>
</dbReference>
<evidence type="ECO:0000256" key="1">
    <source>
        <dbReference type="SAM" id="MobiDB-lite"/>
    </source>
</evidence>
<sequence>MPNAYRARHLLRTYPPCRTTQGMFNSSSSGKEVYKYRSSDVEYSDDTSDGESTQDVNSEDGSTQNIRCDLQGIEGFAISNTKSFVKTIEQLRRFLLPLGMNFSIAFQVPNRDNDLNRPKAGEAAFDIAFFEYGLRHPLLPVFQKIL</sequence>
<feature type="compositionally biased region" description="Polar residues" evidence="1">
    <location>
        <begin position="50"/>
        <end position="63"/>
    </location>
</feature>
<feature type="region of interest" description="Disordered" evidence="1">
    <location>
        <begin position="39"/>
        <end position="63"/>
    </location>
</feature>
<keyword evidence="3" id="KW-1185">Reference proteome</keyword>